<gene>
    <name evidence="1" type="ORF">IQ37_04660</name>
</gene>
<sequence>MKIGLIDVSARRDLENIKEEKFKNIGCDKILYLALSEGKINQHEVVNLIEMGIISSQDTLIVSDFDIISDLDSLLNYLRRQNIYIHCLNQEFDLYHPQDSALYFKSFPKKYNFEF</sequence>
<dbReference type="STRING" id="558152.IQ37_04660"/>
<evidence type="ECO:0000313" key="1">
    <source>
        <dbReference type="EMBL" id="KFF29526.1"/>
    </source>
</evidence>
<accession>A0A086BKR2</accession>
<dbReference type="Proteomes" id="UP000028709">
    <property type="component" value="Unassembled WGS sequence"/>
</dbReference>
<dbReference type="KEGG" id="cpip:CJF12_08725"/>
<organism evidence="1 2">
    <name type="scientific">Chryseobacterium piperi</name>
    <dbReference type="NCBI Taxonomy" id="558152"/>
    <lineage>
        <taxon>Bacteria</taxon>
        <taxon>Pseudomonadati</taxon>
        <taxon>Bacteroidota</taxon>
        <taxon>Flavobacteriia</taxon>
        <taxon>Flavobacteriales</taxon>
        <taxon>Weeksellaceae</taxon>
        <taxon>Chryseobacterium group</taxon>
        <taxon>Chryseobacterium</taxon>
    </lineage>
</organism>
<dbReference type="AlphaFoldDB" id="A0A086BKR2"/>
<keyword evidence="2" id="KW-1185">Reference proteome</keyword>
<proteinExistence type="predicted"/>
<evidence type="ECO:0000313" key="2">
    <source>
        <dbReference type="Proteomes" id="UP000028709"/>
    </source>
</evidence>
<dbReference type="EMBL" id="JPRJ01000005">
    <property type="protein sequence ID" value="KFF29526.1"/>
    <property type="molecule type" value="Genomic_DNA"/>
</dbReference>
<reference evidence="1 2" key="1">
    <citation type="submission" date="2014-07" db="EMBL/GenBank/DDBJ databases">
        <title>Genome of Chryseobacterium piperi CTM.</title>
        <authorList>
            <person name="Pipes S.E."/>
            <person name="Stropko S.J."/>
            <person name="Newman J.D."/>
        </authorList>
    </citation>
    <scope>NUCLEOTIDE SEQUENCE [LARGE SCALE GENOMIC DNA]</scope>
    <source>
        <strain evidence="1 2">CTM</strain>
    </source>
</reference>
<name>A0A086BKR2_9FLAO</name>
<comment type="caution">
    <text evidence="1">The sequence shown here is derived from an EMBL/GenBank/DDBJ whole genome shotgun (WGS) entry which is preliminary data.</text>
</comment>
<protein>
    <recommendedName>
        <fullName evidence="3">Resolvase/invertase-type recombinase catalytic domain-containing protein</fullName>
    </recommendedName>
</protein>
<dbReference type="RefSeq" id="WP_034682239.1">
    <property type="nucleotide sequence ID" value="NZ_CP023049.2"/>
</dbReference>
<evidence type="ECO:0008006" key="3">
    <source>
        <dbReference type="Google" id="ProtNLM"/>
    </source>
</evidence>